<accession>A0A918WML1</accession>
<gene>
    <name evidence="2" type="ORF">GCM10010507_39950</name>
</gene>
<dbReference type="Pfam" id="PF00903">
    <property type="entry name" value="Glyoxalase"/>
    <property type="match status" value="1"/>
</dbReference>
<dbReference type="InterPro" id="IPR004360">
    <property type="entry name" value="Glyas_Fos-R_dOase_dom"/>
</dbReference>
<sequence>MAHELNHIIVHCKDRRESAAFVSELLGCEPPVDVHHFTQLKTSNGVDIDFADFAVKPEDLNSSHLAFLISEEEFDATYARITERGLQHWADPYRTTEGINRNDGGRGVYVWDPGGTIAVEFITRPYGSGS</sequence>
<dbReference type="EMBL" id="BMVB01000013">
    <property type="protein sequence ID" value="GHC59058.1"/>
    <property type="molecule type" value="Genomic_DNA"/>
</dbReference>
<comment type="caution">
    <text evidence="2">The sequence shown here is derived from an EMBL/GenBank/DDBJ whole genome shotgun (WGS) entry which is preliminary data.</text>
</comment>
<reference evidence="2" key="2">
    <citation type="submission" date="2020-09" db="EMBL/GenBank/DDBJ databases">
        <authorList>
            <person name="Sun Q."/>
            <person name="Ohkuma M."/>
        </authorList>
    </citation>
    <scope>NUCLEOTIDE SEQUENCE</scope>
    <source>
        <strain evidence="2">JCM 4633</strain>
    </source>
</reference>
<organism evidence="2 3">
    <name type="scientific">Streptomyces cinnamoneus</name>
    <name type="common">Streptoverticillium cinnamoneum</name>
    <dbReference type="NCBI Taxonomy" id="53446"/>
    <lineage>
        <taxon>Bacteria</taxon>
        <taxon>Bacillati</taxon>
        <taxon>Actinomycetota</taxon>
        <taxon>Actinomycetes</taxon>
        <taxon>Kitasatosporales</taxon>
        <taxon>Streptomycetaceae</taxon>
        <taxon>Streptomyces</taxon>
        <taxon>Streptomyces cinnamoneus group</taxon>
    </lineage>
</organism>
<dbReference type="PROSITE" id="PS51819">
    <property type="entry name" value="VOC"/>
    <property type="match status" value="1"/>
</dbReference>
<dbReference type="InterPro" id="IPR029068">
    <property type="entry name" value="Glyas_Bleomycin-R_OHBP_Dase"/>
</dbReference>
<protein>
    <submittedName>
        <fullName evidence="2">ChaP protein</fullName>
    </submittedName>
</protein>
<dbReference type="CDD" id="cd08351">
    <property type="entry name" value="ChaP_like"/>
    <property type="match status" value="1"/>
</dbReference>
<name>A0A918WML1_STRCJ</name>
<dbReference type="RefSeq" id="WP_190111208.1">
    <property type="nucleotide sequence ID" value="NZ_BMVB01000013.1"/>
</dbReference>
<dbReference type="InterPro" id="IPR037523">
    <property type="entry name" value="VOC_core"/>
</dbReference>
<dbReference type="AlphaFoldDB" id="A0A918WML1"/>
<reference evidence="2" key="1">
    <citation type="journal article" date="2014" name="Int. J. Syst. Evol. Microbiol.">
        <title>Complete genome sequence of Corynebacterium casei LMG S-19264T (=DSM 44701T), isolated from a smear-ripened cheese.</title>
        <authorList>
            <consortium name="US DOE Joint Genome Institute (JGI-PGF)"/>
            <person name="Walter F."/>
            <person name="Albersmeier A."/>
            <person name="Kalinowski J."/>
            <person name="Ruckert C."/>
        </authorList>
    </citation>
    <scope>NUCLEOTIDE SEQUENCE</scope>
    <source>
        <strain evidence="2">JCM 4633</strain>
    </source>
</reference>
<dbReference type="Proteomes" id="UP000646244">
    <property type="component" value="Unassembled WGS sequence"/>
</dbReference>
<proteinExistence type="predicted"/>
<dbReference type="SUPFAM" id="SSF54593">
    <property type="entry name" value="Glyoxalase/Bleomycin resistance protein/Dihydroxybiphenyl dioxygenase"/>
    <property type="match status" value="1"/>
</dbReference>
<feature type="domain" description="VOC" evidence="1">
    <location>
        <begin position="4"/>
        <end position="123"/>
    </location>
</feature>
<evidence type="ECO:0000313" key="3">
    <source>
        <dbReference type="Proteomes" id="UP000646244"/>
    </source>
</evidence>
<dbReference type="Gene3D" id="3.10.180.10">
    <property type="entry name" value="2,3-Dihydroxybiphenyl 1,2-Dioxygenase, domain 1"/>
    <property type="match status" value="1"/>
</dbReference>
<evidence type="ECO:0000259" key="1">
    <source>
        <dbReference type="PROSITE" id="PS51819"/>
    </source>
</evidence>
<evidence type="ECO:0000313" key="2">
    <source>
        <dbReference type="EMBL" id="GHC59058.1"/>
    </source>
</evidence>